<dbReference type="Proteomes" id="UP000261811">
    <property type="component" value="Unassembled WGS sequence"/>
</dbReference>
<evidence type="ECO:0000313" key="3">
    <source>
        <dbReference type="Proteomes" id="UP000261811"/>
    </source>
</evidence>
<dbReference type="Pfam" id="PF19054">
    <property type="entry name" value="DUF5753"/>
    <property type="match status" value="1"/>
</dbReference>
<dbReference type="InterPro" id="IPR043917">
    <property type="entry name" value="DUF5753"/>
</dbReference>
<gene>
    <name evidence="2" type="ORF">DZF91_22060</name>
</gene>
<keyword evidence="3" id="KW-1185">Reference proteome</keyword>
<reference evidence="2 3" key="1">
    <citation type="submission" date="2018-08" db="EMBL/GenBank/DDBJ databases">
        <title>Actinomadura jelena sp. nov., a novel Actinomycete isolated from soil in Chad.</title>
        <authorList>
            <person name="Shi L."/>
        </authorList>
    </citation>
    <scope>NUCLEOTIDE SEQUENCE [LARGE SCALE GENOMIC DNA]</scope>
    <source>
        <strain evidence="2 3">NEAU-G17</strain>
    </source>
</reference>
<dbReference type="CDD" id="cd00093">
    <property type="entry name" value="HTH_XRE"/>
    <property type="match status" value="1"/>
</dbReference>
<dbReference type="PROSITE" id="PS50943">
    <property type="entry name" value="HTH_CROC1"/>
    <property type="match status" value="1"/>
</dbReference>
<dbReference type="SMART" id="SM00530">
    <property type="entry name" value="HTH_XRE"/>
    <property type="match status" value="1"/>
</dbReference>
<protein>
    <submittedName>
        <fullName evidence="2">XRE family transcriptional regulator</fullName>
    </submittedName>
</protein>
<accession>A0A372JI87</accession>
<name>A0A372JI87_9ACTN</name>
<evidence type="ECO:0000313" key="2">
    <source>
        <dbReference type="EMBL" id="RFU39506.1"/>
    </source>
</evidence>
<dbReference type="AlphaFoldDB" id="A0A372JI87"/>
<feature type="domain" description="HTH cro/C1-type" evidence="1">
    <location>
        <begin position="9"/>
        <end position="62"/>
    </location>
</feature>
<evidence type="ECO:0000259" key="1">
    <source>
        <dbReference type="PROSITE" id="PS50943"/>
    </source>
</evidence>
<dbReference type="SUPFAM" id="SSF47413">
    <property type="entry name" value="lambda repressor-like DNA-binding domains"/>
    <property type="match status" value="1"/>
</dbReference>
<proteinExistence type="predicted"/>
<dbReference type="InterPro" id="IPR001387">
    <property type="entry name" value="Cro/C1-type_HTH"/>
</dbReference>
<dbReference type="InterPro" id="IPR010982">
    <property type="entry name" value="Lambda_DNA-bd_dom_sf"/>
</dbReference>
<sequence length="258" mass="29388">MWHFLAFYLRFMREKEGLSLAQWGKIIGAARSSVSNMEAGRHKLQVDQARRIDVKLGTGGLFELLLYFARTAHDPNWFRQYSQFERKSDEIRIFHGQAVPLLLQTDDYTRAYARLSASKDLERVVSGRIARKRAIFEREDPPYIWAILDEAALARPVGGREAMRAQIQHLIDLAERWNVILRIVPFSAGAHPGADGSFQLVDFEGRDIAYAGAQAGGRLIEMAEEVKLMIVKFDRIGAKAASEDASLEILRMYLERYA</sequence>
<dbReference type="EMBL" id="QURH01000336">
    <property type="protein sequence ID" value="RFU39506.1"/>
    <property type="molecule type" value="Genomic_DNA"/>
</dbReference>
<dbReference type="GO" id="GO:0003677">
    <property type="term" value="F:DNA binding"/>
    <property type="evidence" value="ECO:0007669"/>
    <property type="project" value="InterPro"/>
</dbReference>
<comment type="caution">
    <text evidence="2">The sequence shown here is derived from an EMBL/GenBank/DDBJ whole genome shotgun (WGS) entry which is preliminary data.</text>
</comment>
<organism evidence="2 3">
    <name type="scientific">Actinomadura logoneensis</name>
    <dbReference type="NCBI Taxonomy" id="2293572"/>
    <lineage>
        <taxon>Bacteria</taxon>
        <taxon>Bacillati</taxon>
        <taxon>Actinomycetota</taxon>
        <taxon>Actinomycetes</taxon>
        <taxon>Streptosporangiales</taxon>
        <taxon>Thermomonosporaceae</taxon>
        <taxon>Actinomadura</taxon>
    </lineage>
</organism>
<dbReference type="Gene3D" id="1.10.260.40">
    <property type="entry name" value="lambda repressor-like DNA-binding domains"/>
    <property type="match status" value="1"/>
</dbReference>
<dbReference type="Pfam" id="PF13560">
    <property type="entry name" value="HTH_31"/>
    <property type="match status" value="1"/>
</dbReference>